<dbReference type="EMBL" id="CAJOBA010004992">
    <property type="protein sequence ID" value="CAF3729665.1"/>
    <property type="molecule type" value="Genomic_DNA"/>
</dbReference>
<proteinExistence type="predicted"/>
<feature type="compositionally biased region" description="Basic and acidic residues" evidence="1">
    <location>
        <begin position="18"/>
        <end position="27"/>
    </location>
</feature>
<reference evidence="3" key="1">
    <citation type="submission" date="2021-02" db="EMBL/GenBank/DDBJ databases">
        <authorList>
            <person name="Nowell W R."/>
        </authorList>
    </citation>
    <scope>NUCLEOTIDE SEQUENCE</scope>
</reference>
<dbReference type="Proteomes" id="UP000677228">
    <property type="component" value="Unassembled WGS sequence"/>
</dbReference>
<dbReference type="AlphaFoldDB" id="A0A814NJV2"/>
<dbReference type="EMBL" id="CAJNOK010004987">
    <property type="protein sequence ID" value="CAF0956516.1"/>
    <property type="molecule type" value="Genomic_DNA"/>
</dbReference>
<evidence type="ECO:0000313" key="2">
    <source>
        <dbReference type="EMBL" id="CAF0956516.1"/>
    </source>
</evidence>
<dbReference type="Proteomes" id="UP000682733">
    <property type="component" value="Unassembled WGS sequence"/>
</dbReference>
<feature type="region of interest" description="Disordered" evidence="1">
    <location>
        <begin position="1"/>
        <end position="38"/>
    </location>
</feature>
<dbReference type="EMBL" id="CAJNOQ010005272">
    <property type="protein sequence ID" value="CAF1092485.1"/>
    <property type="molecule type" value="Genomic_DNA"/>
</dbReference>
<dbReference type="EMBL" id="CAJOBC010005272">
    <property type="protein sequence ID" value="CAF3857917.1"/>
    <property type="molecule type" value="Genomic_DNA"/>
</dbReference>
<evidence type="ECO:0000313" key="6">
    <source>
        <dbReference type="Proteomes" id="UP000663829"/>
    </source>
</evidence>
<evidence type="ECO:0000313" key="5">
    <source>
        <dbReference type="EMBL" id="CAF3857917.1"/>
    </source>
</evidence>
<organism evidence="3 6">
    <name type="scientific">Didymodactylos carnosus</name>
    <dbReference type="NCBI Taxonomy" id="1234261"/>
    <lineage>
        <taxon>Eukaryota</taxon>
        <taxon>Metazoa</taxon>
        <taxon>Spiralia</taxon>
        <taxon>Gnathifera</taxon>
        <taxon>Rotifera</taxon>
        <taxon>Eurotatoria</taxon>
        <taxon>Bdelloidea</taxon>
        <taxon>Philodinida</taxon>
        <taxon>Philodinidae</taxon>
        <taxon>Didymodactylos</taxon>
    </lineage>
</organism>
<dbReference type="Proteomes" id="UP000681722">
    <property type="component" value="Unassembled WGS sequence"/>
</dbReference>
<gene>
    <name evidence="3" type="ORF">GPM918_LOCUS18332</name>
    <name evidence="2" type="ORF">OVA965_LOCUS12411</name>
    <name evidence="5" type="ORF">SRO942_LOCUS18329</name>
    <name evidence="4" type="ORF">TMI583_LOCUS12415</name>
</gene>
<dbReference type="Proteomes" id="UP000663829">
    <property type="component" value="Unassembled WGS sequence"/>
</dbReference>
<accession>A0A814NJV2</accession>
<evidence type="ECO:0000313" key="4">
    <source>
        <dbReference type="EMBL" id="CAF3729665.1"/>
    </source>
</evidence>
<evidence type="ECO:0000256" key="1">
    <source>
        <dbReference type="SAM" id="MobiDB-lite"/>
    </source>
</evidence>
<name>A0A814NJV2_9BILA</name>
<evidence type="ECO:0000313" key="3">
    <source>
        <dbReference type="EMBL" id="CAF1092485.1"/>
    </source>
</evidence>
<keyword evidence="6" id="KW-1185">Reference proteome</keyword>
<protein>
    <submittedName>
        <fullName evidence="3">Uncharacterized protein</fullName>
    </submittedName>
</protein>
<sequence length="138" mass="15734">MAGSPDCPVKISYRREKRQQQEEKNRENNQQPSSDYLSSPARLYSTVLQTMAPQVHAVTKTRKMPTDRPSAAIDQSSIIINTLKEEIGRSQEVLLGRITQLEEKCNAVHEQQAVLRWTIETQIVPYMCTMSELLVDVC</sequence>
<comment type="caution">
    <text evidence="3">The sequence shown here is derived from an EMBL/GenBank/DDBJ whole genome shotgun (WGS) entry which is preliminary data.</text>
</comment>